<dbReference type="OrthoDB" id="8915654at2759"/>
<proteinExistence type="predicted"/>
<protein>
    <recommendedName>
        <fullName evidence="3">Ig-like domain-containing protein</fullName>
    </recommendedName>
</protein>
<organism evidence="4 5">
    <name type="scientific">Oryzias javanicus</name>
    <name type="common">Javanese ricefish</name>
    <name type="synonym">Aplocheilus javanicus</name>
    <dbReference type="NCBI Taxonomy" id="123683"/>
    <lineage>
        <taxon>Eukaryota</taxon>
        <taxon>Metazoa</taxon>
        <taxon>Chordata</taxon>
        <taxon>Craniata</taxon>
        <taxon>Vertebrata</taxon>
        <taxon>Euteleostomi</taxon>
        <taxon>Actinopterygii</taxon>
        <taxon>Neopterygii</taxon>
        <taxon>Teleostei</taxon>
        <taxon>Neoteleostei</taxon>
        <taxon>Acanthomorphata</taxon>
        <taxon>Ovalentaria</taxon>
        <taxon>Atherinomorphae</taxon>
        <taxon>Beloniformes</taxon>
        <taxon>Adrianichthyidae</taxon>
        <taxon>Oryziinae</taxon>
        <taxon>Oryzias</taxon>
    </lineage>
</organism>
<dbReference type="Pfam" id="PF13927">
    <property type="entry name" value="Ig_3"/>
    <property type="match status" value="1"/>
</dbReference>
<dbReference type="InterPro" id="IPR036179">
    <property type="entry name" value="Ig-like_dom_sf"/>
</dbReference>
<dbReference type="EMBL" id="CM012457">
    <property type="protein sequence ID" value="RVE57867.1"/>
    <property type="molecule type" value="Genomic_DNA"/>
</dbReference>
<dbReference type="PROSITE" id="PS50835">
    <property type="entry name" value="IG_LIKE"/>
    <property type="match status" value="1"/>
</dbReference>
<feature type="chain" id="PRO_5019384978" description="Ig-like domain-containing protein" evidence="2">
    <location>
        <begin position="25"/>
        <end position="169"/>
    </location>
</feature>
<feature type="domain" description="Ig-like" evidence="3">
    <location>
        <begin position="26"/>
        <end position="125"/>
    </location>
</feature>
<keyword evidence="1" id="KW-1133">Transmembrane helix</keyword>
<feature type="transmembrane region" description="Helical" evidence="1">
    <location>
        <begin position="135"/>
        <end position="159"/>
    </location>
</feature>
<dbReference type="AlphaFoldDB" id="A0A437C596"/>
<name>A0A437C596_ORYJA</name>
<dbReference type="InterPro" id="IPR013783">
    <property type="entry name" value="Ig-like_fold"/>
</dbReference>
<dbReference type="CDD" id="cd00096">
    <property type="entry name" value="Ig"/>
    <property type="match status" value="1"/>
</dbReference>
<reference evidence="4 5" key="2">
    <citation type="submission" date="2019-01" db="EMBL/GenBank/DDBJ databases">
        <title>A chromosome length genome reference of the Java medaka (oryzias javanicus).</title>
        <authorList>
            <person name="Herpin A."/>
            <person name="Takehana Y."/>
            <person name="Naruse K."/>
            <person name="Ansai S."/>
            <person name="Kawaguchi M."/>
        </authorList>
    </citation>
    <scope>NUCLEOTIDE SEQUENCE [LARGE SCALE GENOMIC DNA]</scope>
    <source>
        <strain evidence="4">RS831</strain>
        <tissue evidence="4">Whole body</tissue>
    </source>
</reference>
<feature type="signal peptide" evidence="2">
    <location>
        <begin position="1"/>
        <end position="24"/>
    </location>
</feature>
<evidence type="ECO:0000313" key="4">
    <source>
        <dbReference type="EMBL" id="RVE57867.1"/>
    </source>
</evidence>
<keyword evidence="5" id="KW-1185">Reference proteome</keyword>
<evidence type="ECO:0000256" key="2">
    <source>
        <dbReference type="SAM" id="SignalP"/>
    </source>
</evidence>
<keyword evidence="1" id="KW-0472">Membrane</keyword>
<dbReference type="InterPro" id="IPR007110">
    <property type="entry name" value="Ig-like_dom"/>
</dbReference>
<dbReference type="SUPFAM" id="SSF48726">
    <property type="entry name" value="Immunoglobulin"/>
    <property type="match status" value="1"/>
</dbReference>
<evidence type="ECO:0000256" key="1">
    <source>
        <dbReference type="SAM" id="Phobius"/>
    </source>
</evidence>
<dbReference type="Proteomes" id="UP000283210">
    <property type="component" value="Chromosome 21"/>
</dbReference>
<keyword evidence="1" id="KW-0812">Transmembrane</keyword>
<dbReference type="SMART" id="SM00408">
    <property type="entry name" value="IGc2"/>
    <property type="match status" value="1"/>
</dbReference>
<evidence type="ECO:0000313" key="5">
    <source>
        <dbReference type="Proteomes" id="UP000283210"/>
    </source>
</evidence>
<gene>
    <name evidence="4" type="ORF">OJAV_G00203700</name>
</gene>
<reference evidence="4 5" key="1">
    <citation type="submission" date="2018-11" db="EMBL/GenBank/DDBJ databases">
        <authorList>
            <person name="Lopez-Roques C."/>
            <person name="Donnadieu C."/>
            <person name="Bouchez O."/>
            <person name="Klopp C."/>
            <person name="Cabau C."/>
            <person name="Zahm M."/>
        </authorList>
    </citation>
    <scope>NUCLEOTIDE SEQUENCE [LARGE SCALE GENOMIC DNA]</scope>
    <source>
        <strain evidence="4">RS831</strain>
        <tissue evidence="4">Whole body</tissue>
    </source>
</reference>
<dbReference type="SMART" id="SM00409">
    <property type="entry name" value="IG"/>
    <property type="match status" value="1"/>
</dbReference>
<accession>A0A437C596</accession>
<sequence length="169" mass="19055">MVVMFSLNRAVLLVALFSDFQINAAPSSPVHRREAPRGDSVTLICNVSMEDAADVKWTKGNLFFLHSIVLNATVSNFSSPRLRIETDLPTKLMILNVQDEDEGLYGCTVTNWNGLQQIRWNLTLSEEVEEISYSIYYFLKVPIGAGIFLCSALLVVCYYRKCGRRAESH</sequence>
<evidence type="ECO:0000259" key="3">
    <source>
        <dbReference type="PROSITE" id="PS50835"/>
    </source>
</evidence>
<dbReference type="InterPro" id="IPR003599">
    <property type="entry name" value="Ig_sub"/>
</dbReference>
<dbReference type="InterPro" id="IPR003598">
    <property type="entry name" value="Ig_sub2"/>
</dbReference>
<dbReference type="Gene3D" id="2.60.40.10">
    <property type="entry name" value="Immunoglobulins"/>
    <property type="match status" value="1"/>
</dbReference>
<keyword evidence="2" id="KW-0732">Signal</keyword>